<proteinExistence type="predicted"/>
<organism evidence="2 3">
    <name type="scientific">Hondaea fermentalgiana</name>
    <dbReference type="NCBI Taxonomy" id="2315210"/>
    <lineage>
        <taxon>Eukaryota</taxon>
        <taxon>Sar</taxon>
        <taxon>Stramenopiles</taxon>
        <taxon>Bigyra</taxon>
        <taxon>Labyrinthulomycetes</taxon>
        <taxon>Thraustochytrida</taxon>
        <taxon>Thraustochytriidae</taxon>
        <taxon>Hondaea</taxon>
    </lineage>
</organism>
<reference evidence="2 3" key="1">
    <citation type="submission" date="2017-12" db="EMBL/GenBank/DDBJ databases">
        <title>Sequencing, de novo assembly and annotation of complete genome of a new Thraustochytrid species, strain FCC1311.</title>
        <authorList>
            <person name="Sedici K."/>
            <person name="Godart F."/>
            <person name="Aiese Cigliano R."/>
            <person name="Sanseverino W."/>
            <person name="Barakat M."/>
            <person name="Ortet P."/>
            <person name="Marechal E."/>
            <person name="Cagnac O."/>
            <person name="Amato A."/>
        </authorList>
    </citation>
    <scope>NUCLEOTIDE SEQUENCE [LARGE SCALE GENOMIC DNA]</scope>
</reference>
<keyword evidence="1" id="KW-0175">Coiled coil</keyword>
<gene>
    <name evidence="2" type="ORF">FCC1311_099502</name>
</gene>
<dbReference type="Proteomes" id="UP000241890">
    <property type="component" value="Unassembled WGS sequence"/>
</dbReference>
<dbReference type="InParanoid" id="A0A2R5GS67"/>
<evidence type="ECO:0000313" key="2">
    <source>
        <dbReference type="EMBL" id="GBG33727.1"/>
    </source>
</evidence>
<name>A0A2R5GS67_9STRA</name>
<sequence length="350" mass="38861">MPRFSESDSLASESDFSASERSLRNECAGFTVPIRRPLADFVVEMQHHPSAGLPAAEIWALEEKVRALEEKNKALSQENFDLKSELWMRSAEEKHSNAPIVNFFVDLVIDFIQHSNAVALSEGQVERVLIDEVALRLDSGRMDALEAVLRVLSKCIRQRRPSLADGIASALLVPAFVKYYERSRTAVPTHLEMQTCAAIAGFLTPLARRTRKPCAQGKALAQGFANLVNGQQGHLEAWLEAPGNCWAQVLELFSVVTAVQAPQLEAATLPDMYRLLDLHRQQTSFHPMLTPVLEFCASLVLVKPSSISARGDEDPDWRSRLIELLQELADAGFESATWIRITITKAAMKA</sequence>
<protein>
    <submittedName>
        <fullName evidence="2">Uncharacterized protein</fullName>
    </submittedName>
</protein>
<dbReference type="AlphaFoldDB" id="A0A2R5GS67"/>
<evidence type="ECO:0000313" key="3">
    <source>
        <dbReference type="Proteomes" id="UP000241890"/>
    </source>
</evidence>
<dbReference type="EMBL" id="BEYU01000166">
    <property type="protein sequence ID" value="GBG33727.1"/>
    <property type="molecule type" value="Genomic_DNA"/>
</dbReference>
<evidence type="ECO:0000256" key="1">
    <source>
        <dbReference type="SAM" id="Coils"/>
    </source>
</evidence>
<feature type="coiled-coil region" evidence="1">
    <location>
        <begin position="58"/>
        <end position="85"/>
    </location>
</feature>
<keyword evidence="3" id="KW-1185">Reference proteome</keyword>
<accession>A0A2R5GS67</accession>
<comment type="caution">
    <text evidence="2">The sequence shown here is derived from an EMBL/GenBank/DDBJ whole genome shotgun (WGS) entry which is preliminary data.</text>
</comment>